<dbReference type="InterPro" id="IPR006047">
    <property type="entry name" value="GH13_cat_dom"/>
</dbReference>
<dbReference type="Gene3D" id="3.20.20.80">
    <property type="entry name" value="Glycosidases"/>
    <property type="match status" value="1"/>
</dbReference>
<dbReference type="Gene3D" id="2.60.40.1180">
    <property type="entry name" value="Golgi alpha-mannosidase II"/>
    <property type="match status" value="1"/>
</dbReference>
<dbReference type="AlphaFoldDB" id="A0A7X1E7Y6"/>
<comment type="caution">
    <text evidence="3">The sequence shown here is derived from an EMBL/GenBank/DDBJ whole genome shotgun (WGS) entry which is preliminary data.</text>
</comment>
<evidence type="ECO:0000313" key="3">
    <source>
        <dbReference type="EMBL" id="MBC2606245.1"/>
    </source>
</evidence>
<evidence type="ECO:0000313" key="4">
    <source>
        <dbReference type="Proteomes" id="UP000526501"/>
    </source>
</evidence>
<dbReference type="GO" id="GO:0005975">
    <property type="term" value="P:carbohydrate metabolic process"/>
    <property type="evidence" value="ECO:0007669"/>
    <property type="project" value="InterPro"/>
</dbReference>
<reference evidence="3 4" key="1">
    <citation type="submission" date="2020-07" db="EMBL/GenBank/DDBJ databases">
        <authorList>
            <person name="Feng X."/>
        </authorList>
    </citation>
    <scope>NUCLEOTIDE SEQUENCE [LARGE SCALE GENOMIC DNA]</scope>
    <source>
        <strain evidence="3 4">JCM23202</strain>
    </source>
</reference>
<dbReference type="RefSeq" id="WP_185660131.1">
    <property type="nucleotide sequence ID" value="NZ_CAWPOO010000008.1"/>
</dbReference>
<dbReference type="Pfam" id="PF00128">
    <property type="entry name" value="Alpha-amylase"/>
    <property type="match status" value="1"/>
</dbReference>
<feature type="chain" id="PRO_5030936881" evidence="1">
    <location>
        <begin position="23"/>
        <end position="459"/>
    </location>
</feature>
<dbReference type="SUPFAM" id="SSF51011">
    <property type="entry name" value="Glycosyl hydrolase domain"/>
    <property type="match status" value="1"/>
</dbReference>
<dbReference type="PANTHER" id="PTHR47786">
    <property type="entry name" value="ALPHA-1,4-GLUCAN:MALTOSE-1-PHOSPHATE MALTOSYLTRANSFERASE"/>
    <property type="match status" value="1"/>
</dbReference>
<sequence>MLRYCAAACIAFLSPYLSSSLAANPAGEASEPLCNLQALKAPAWINNRTIYELNVRQFSEEGTFAAVEADLDRIQDLGIGVIWLMPIHPIGETNRKGPLGSYYAVADYYGINPEFGDAASLRSLIKAAHARDIKVIIDWVGNHTAWDNPWAEDHPEFYEKDEKGHFTPPHGTDWTDVIQLNFENKELWDAMSQAMEYWVAEYDIDGFRCDYAVGVPTEFWNFATANLTSLKPNLYMLAEAEAPYLNVDAFHSSYGWPMHHVFNQVAQGKANASKVIDQYNRQTIEFPTGTSLLLFTTNHDENSWNGTTEERMGDAKRAFDTLAFTLPGVPLIYNGQEASLAKALEFFERDPIDWSDLSETAFYKKLTDLRSSHPALSDPESSFKRIPSDHDEQVFAFTRKSGGSQLTVIANLSAEPLMFYLASQEVTGEHQDHFTGSKETLGYPAGMELEAWEFRVLIR</sequence>
<dbReference type="PANTHER" id="PTHR47786:SF2">
    <property type="entry name" value="GLYCOSYL HYDROLASE FAMILY 13 CATALYTIC DOMAIN-CONTAINING PROTEIN"/>
    <property type="match status" value="1"/>
</dbReference>
<dbReference type="Proteomes" id="UP000526501">
    <property type="component" value="Unassembled WGS sequence"/>
</dbReference>
<organism evidence="3 4">
    <name type="scientific">Pelagicoccus albus</name>
    <dbReference type="NCBI Taxonomy" id="415222"/>
    <lineage>
        <taxon>Bacteria</taxon>
        <taxon>Pseudomonadati</taxon>
        <taxon>Verrucomicrobiota</taxon>
        <taxon>Opitutia</taxon>
        <taxon>Puniceicoccales</taxon>
        <taxon>Pelagicoccaceae</taxon>
        <taxon>Pelagicoccus</taxon>
    </lineage>
</organism>
<dbReference type="SMART" id="SM00642">
    <property type="entry name" value="Aamy"/>
    <property type="match status" value="1"/>
</dbReference>
<dbReference type="CDD" id="cd11313">
    <property type="entry name" value="AmyAc_arch_bac_AmyA"/>
    <property type="match status" value="1"/>
</dbReference>
<feature type="signal peptide" evidence="1">
    <location>
        <begin position="1"/>
        <end position="22"/>
    </location>
</feature>
<gene>
    <name evidence="3" type="ORF">H5P27_09315</name>
</gene>
<dbReference type="EMBL" id="JACHVC010000008">
    <property type="protein sequence ID" value="MBC2606245.1"/>
    <property type="molecule type" value="Genomic_DNA"/>
</dbReference>
<dbReference type="GO" id="GO:0016798">
    <property type="term" value="F:hydrolase activity, acting on glycosyl bonds"/>
    <property type="evidence" value="ECO:0007669"/>
    <property type="project" value="UniProtKB-KW"/>
</dbReference>
<feature type="domain" description="Glycosyl hydrolase family 13 catalytic" evidence="2">
    <location>
        <begin position="52"/>
        <end position="370"/>
    </location>
</feature>
<accession>A0A7X1E7Y6</accession>
<proteinExistence type="predicted"/>
<name>A0A7X1E7Y6_9BACT</name>
<evidence type="ECO:0000259" key="2">
    <source>
        <dbReference type="SMART" id="SM00642"/>
    </source>
</evidence>
<protein>
    <submittedName>
        <fullName evidence="3">DUF3459 domain-containing protein</fullName>
    </submittedName>
</protein>
<evidence type="ECO:0000256" key="1">
    <source>
        <dbReference type="SAM" id="SignalP"/>
    </source>
</evidence>
<dbReference type="InterPro" id="IPR013780">
    <property type="entry name" value="Glyco_hydro_b"/>
</dbReference>
<dbReference type="InterPro" id="IPR017853">
    <property type="entry name" value="GH"/>
</dbReference>
<keyword evidence="1" id="KW-0732">Signal</keyword>
<keyword evidence="4" id="KW-1185">Reference proteome</keyword>
<dbReference type="SUPFAM" id="SSF51445">
    <property type="entry name" value="(Trans)glycosidases"/>
    <property type="match status" value="1"/>
</dbReference>